<organism evidence="1 2">
    <name type="scientific">Pleomassaria siparia CBS 279.74</name>
    <dbReference type="NCBI Taxonomy" id="1314801"/>
    <lineage>
        <taxon>Eukaryota</taxon>
        <taxon>Fungi</taxon>
        <taxon>Dikarya</taxon>
        <taxon>Ascomycota</taxon>
        <taxon>Pezizomycotina</taxon>
        <taxon>Dothideomycetes</taxon>
        <taxon>Pleosporomycetidae</taxon>
        <taxon>Pleosporales</taxon>
        <taxon>Pleomassariaceae</taxon>
        <taxon>Pleomassaria</taxon>
    </lineage>
</organism>
<dbReference type="AlphaFoldDB" id="A0A6G1K833"/>
<keyword evidence="2" id="KW-1185">Reference proteome</keyword>
<gene>
    <name evidence="1" type="ORF">K504DRAFT_468851</name>
</gene>
<sequence length="362" mass="39913">MLSDSGVLFSAAAGADVLGRVEGHAMDIVLVEKGSDQTRAVVMFPAQYLPRLVNFMDQASKATKTWAGNHRLRLSVKKTYAFPLSRLQGDLLEPFRFLAGFDSVVVERENLLPGFAEGLEKGLTSSSRDDDGFNAASWLDTVGSIVEHADAAKRRKEWDISRPQYESAIIAVTYAYLTHPEHLHSQDEAFARGVQRLRWRCELGVGIALLSQHGYHEPYNRSPSPSSEPFAPVVARDLLNAESRLSSALSLSTNSPSPTANPWIASLPVDLVPPNHESWFTDSERGESWYELGLAHAALSEFLFAAGDLERAIRLVVHDSGGAAEKVENVFEWVREQIDWEKRPGDGLRAAGRMAKGVVQTM</sequence>
<evidence type="ECO:0000313" key="2">
    <source>
        <dbReference type="Proteomes" id="UP000799428"/>
    </source>
</evidence>
<proteinExistence type="predicted"/>
<protein>
    <submittedName>
        <fullName evidence="1">Uncharacterized protein</fullName>
    </submittedName>
</protein>
<name>A0A6G1K833_9PLEO</name>
<accession>A0A6G1K833</accession>
<reference evidence="1" key="1">
    <citation type="journal article" date="2020" name="Stud. Mycol.">
        <title>101 Dothideomycetes genomes: a test case for predicting lifestyles and emergence of pathogens.</title>
        <authorList>
            <person name="Haridas S."/>
            <person name="Albert R."/>
            <person name="Binder M."/>
            <person name="Bloem J."/>
            <person name="Labutti K."/>
            <person name="Salamov A."/>
            <person name="Andreopoulos B."/>
            <person name="Baker S."/>
            <person name="Barry K."/>
            <person name="Bills G."/>
            <person name="Bluhm B."/>
            <person name="Cannon C."/>
            <person name="Castanera R."/>
            <person name="Culley D."/>
            <person name="Daum C."/>
            <person name="Ezra D."/>
            <person name="Gonzalez J."/>
            <person name="Henrissat B."/>
            <person name="Kuo A."/>
            <person name="Liang C."/>
            <person name="Lipzen A."/>
            <person name="Lutzoni F."/>
            <person name="Magnuson J."/>
            <person name="Mondo S."/>
            <person name="Nolan M."/>
            <person name="Ohm R."/>
            <person name="Pangilinan J."/>
            <person name="Park H.-J."/>
            <person name="Ramirez L."/>
            <person name="Alfaro M."/>
            <person name="Sun H."/>
            <person name="Tritt A."/>
            <person name="Yoshinaga Y."/>
            <person name="Zwiers L.-H."/>
            <person name="Turgeon B."/>
            <person name="Goodwin S."/>
            <person name="Spatafora J."/>
            <person name="Crous P."/>
            <person name="Grigoriev I."/>
        </authorList>
    </citation>
    <scope>NUCLEOTIDE SEQUENCE</scope>
    <source>
        <strain evidence="1">CBS 279.74</strain>
    </source>
</reference>
<dbReference type="Proteomes" id="UP000799428">
    <property type="component" value="Unassembled WGS sequence"/>
</dbReference>
<dbReference type="EMBL" id="MU005772">
    <property type="protein sequence ID" value="KAF2708527.1"/>
    <property type="molecule type" value="Genomic_DNA"/>
</dbReference>
<evidence type="ECO:0000313" key="1">
    <source>
        <dbReference type="EMBL" id="KAF2708527.1"/>
    </source>
</evidence>
<dbReference type="OrthoDB" id="62952at2759"/>